<dbReference type="Gene3D" id="3.40.50.300">
    <property type="entry name" value="P-loop containing nucleotide triphosphate hydrolases"/>
    <property type="match status" value="1"/>
</dbReference>
<sequence>MVLRTILAQLMRYYRPQSSKLNETITELSDAISRDESPTSSLTWLAELLHSICADSHWTRVFIVIDALDECESKQRESLLLQLVKLTEVTKYISLLVTSRPERDISDAFLDAGFTSISLIDEDESVRADIETRISWELANRRKLRRLEDATKIRIAETLLRKAGGMFRWVDLVLDLIEKQFPLNNVEHTLEGLPIGLFDTYVRILDVITQNGPNCVKIARRALRWLLGVDRPLYADELIEAIMIELGSRQLNESMRVTKDEILECCSSLVRWDPASDTITFSHFSVKGFTSIWE</sequence>
<proteinExistence type="predicted"/>
<dbReference type="Proteomes" id="UP000717328">
    <property type="component" value="Unassembled WGS sequence"/>
</dbReference>
<name>A0A9P7KFB4_9AGAR</name>
<reference evidence="4" key="2">
    <citation type="submission" date="2021-10" db="EMBL/GenBank/DDBJ databases">
        <title>Phylogenomics reveals ancestral predisposition of the termite-cultivated fungus Termitomyces towards a domesticated lifestyle.</title>
        <authorList>
            <person name="Auxier B."/>
            <person name="Grum-Grzhimaylo A."/>
            <person name="Cardenas M.E."/>
            <person name="Lodge J.D."/>
            <person name="Laessoe T."/>
            <person name="Pedersen O."/>
            <person name="Smith M.E."/>
            <person name="Kuyper T.W."/>
            <person name="Franco-Molano E.A."/>
            <person name="Baroni T.J."/>
            <person name="Aanen D.K."/>
        </authorList>
    </citation>
    <scope>NUCLEOTIDE SEQUENCE</scope>
    <source>
        <strain evidence="4">D49</strain>
    </source>
</reference>
<dbReference type="OrthoDB" id="7464126at2759"/>
<evidence type="ECO:0000259" key="2">
    <source>
        <dbReference type="Pfam" id="PF22939"/>
    </source>
</evidence>
<evidence type="ECO:0000313" key="5">
    <source>
        <dbReference type="Proteomes" id="UP000717328"/>
    </source>
</evidence>
<evidence type="ECO:0000259" key="3">
    <source>
        <dbReference type="Pfam" id="PF24883"/>
    </source>
</evidence>
<keyword evidence="1" id="KW-0677">Repeat</keyword>
<dbReference type="Pfam" id="PF22939">
    <property type="entry name" value="WHD_GPIID"/>
    <property type="match status" value="1"/>
</dbReference>
<reference evidence="4" key="1">
    <citation type="submission" date="2021-02" db="EMBL/GenBank/DDBJ databases">
        <authorList>
            <person name="Nieuwenhuis M."/>
            <person name="Van De Peppel L.J.J."/>
        </authorList>
    </citation>
    <scope>NUCLEOTIDE SEQUENCE</scope>
    <source>
        <strain evidence="4">D49</strain>
    </source>
</reference>
<dbReference type="EMBL" id="JABCKI010000560">
    <property type="protein sequence ID" value="KAG5650096.1"/>
    <property type="molecule type" value="Genomic_DNA"/>
</dbReference>
<dbReference type="PANTHER" id="PTHR10039:SF16">
    <property type="entry name" value="GPI INOSITOL-DEACYLASE"/>
    <property type="match status" value="1"/>
</dbReference>
<dbReference type="InterPro" id="IPR027417">
    <property type="entry name" value="P-loop_NTPase"/>
</dbReference>
<dbReference type="Pfam" id="PF24883">
    <property type="entry name" value="NPHP3_N"/>
    <property type="match status" value="1"/>
</dbReference>
<dbReference type="InterPro" id="IPR054471">
    <property type="entry name" value="GPIID_WHD"/>
</dbReference>
<organism evidence="4 5">
    <name type="scientific">Sphagnurus paluster</name>
    <dbReference type="NCBI Taxonomy" id="117069"/>
    <lineage>
        <taxon>Eukaryota</taxon>
        <taxon>Fungi</taxon>
        <taxon>Dikarya</taxon>
        <taxon>Basidiomycota</taxon>
        <taxon>Agaricomycotina</taxon>
        <taxon>Agaricomycetes</taxon>
        <taxon>Agaricomycetidae</taxon>
        <taxon>Agaricales</taxon>
        <taxon>Tricholomatineae</taxon>
        <taxon>Lyophyllaceae</taxon>
        <taxon>Sphagnurus</taxon>
    </lineage>
</organism>
<comment type="caution">
    <text evidence="4">The sequence shown here is derived from an EMBL/GenBank/DDBJ whole genome shotgun (WGS) entry which is preliminary data.</text>
</comment>
<dbReference type="InterPro" id="IPR056884">
    <property type="entry name" value="NPHP3-like_N"/>
</dbReference>
<feature type="domain" description="Nephrocystin 3-like N-terminal" evidence="3">
    <location>
        <begin position="2"/>
        <end position="100"/>
    </location>
</feature>
<gene>
    <name evidence="4" type="ORF">H0H81_000785</name>
</gene>
<dbReference type="AlphaFoldDB" id="A0A9P7KFB4"/>
<dbReference type="PANTHER" id="PTHR10039">
    <property type="entry name" value="AMELOGENIN"/>
    <property type="match status" value="1"/>
</dbReference>
<evidence type="ECO:0000313" key="4">
    <source>
        <dbReference type="EMBL" id="KAG5650096.1"/>
    </source>
</evidence>
<protein>
    <submittedName>
        <fullName evidence="4">Uncharacterized protein</fullName>
    </submittedName>
</protein>
<evidence type="ECO:0000256" key="1">
    <source>
        <dbReference type="ARBA" id="ARBA00022737"/>
    </source>
</evidence>
<accession>A0A9P7KFB4</accession>
<feature type="domain" description="GPI inositol-deacylase winged helix" evidence="2">
    <location>
        <begin position="215"/>
        <end position="289"/>
    </location>
</feature>
<keyword evidence="5" id="KW-1185">Reference proteome</keyword>